<name>A0AAD3SYR6_NEPGR</name>
<dbReference type="PANTHER" id="PTHR31846:SF10">
    <property type="entry name" value="CHLOROPLASTIC GROUP IIA INTRON SPLICING FACILITATOR CRS1, CHLOROPLASTIC"/>
    <property type="match status" value="1"/>
</dbReference>
<dbReference type="GO" id="GO:0003729">
    <property type="term" value="F:mRNA binding"/>
    <property type="evidence" value="ECO:0007669"/>
    <property type="project" value="InterPro"/>
</dbReference>
<keyword evidence="2" id="KW-0150">Chloroplast</keyword>
<dbReference type="PROSITE" id="PS51295">
    <property type="entry name" value="CRM"/>
    <property type="match status" value="3"/>
</dbReference>
<gene>
    <name evidence="14" type="ORF">Nepgr_020863</name>
</gene>
<evidence type="ECO:0000256" key="7">
    <source>
        <dbReference type="ARBA" id="ARBA00022946"/>
    </source>
</evidence>
<feature type="domain" description="CRM" evidence="13">
    <location>
        <begin position="225"/>
        <end position="321"/>
    </location>
</feature>
<feature type="coiled-coil region" evidence="11">
    <location>
        <begin position="603"/>
        <end position="630"/>
    </location>
</feature>
<dbReference type="EMBL" id="BSYO01000020">
    <property type="protein sequence ID" value="GMH19022.1"/>
    <property type="molecule type" value="Genomic_DNA"/>
</dbReference>
<dbReference type="SMART" id="SM01103">
    <property type="entry name" value="CRS1_YhbY"/>
    <property type="match status" value="3"/>
</dbReference>
<dbReference type="FunFam" id="3.30.110.60:FF:000002">
    <property type="entry name" value="CRS2-associated factor 1, chloroplastic"/>
    <property type="match status" value="1"/>
</dbReference>
<proteinExistence type="predicted"/>
<dbReference type="Proteomes" id="UP001279734">
    <property type="component" value="Unassembled WGS sequence"/>
</dbReference>
<comment type="subcellular location">
    <subcellularLocation>
        <location evidence="1">Plastid</location>
        <location evidence="1">Chloroplast</location>
    </subcellularLocation>
</comment>
<dbReference type="GO" id="GO:0009507">
    <property type="term" value="C:chloroplast"/>
    <property type="evidence" value="ECO:0007669"/>
    <property type="project" value="UniProtKB-SubCell"/>
</dbReference>
<dbReference type="GO" id="GO:0000373">
    <property type="term" value="P:Group II intron splicing"/>
    <property type="evidence" value="ECO:0007669"/>
    <property type="project" value="UniProtKB-ARBA"/>
</dbReference>
<evidence type="ECO:0000256" key="9">
    <source>
        <dbReference type="ARBA" id="ARBA00023274"/>
    </source>
</evidence>
<reference evidence="14" key="1">
    <citation type="submission" date="2023-05" db="EMBL/GenBank/DDBJ databases">
        <title>Nepenthes gracilis genome sequencing.</title>
        <authorList>
            <person name="Fukushima K."/>
        </authorList>
    </citation>
    <scope>NUCLEOTIDE SEQUENCE</scope>
    <source>
        <strain evidence="14">SING2019-196</strain>
    </source>
</reference>
<dbReference type="Gene3D" id="3.30.110.60">
    <property type="entry name" value="YhbY-like"/>
    <property type="match status" value="3"/>
</dbReference>
<feature type="compositionally biased region" description="Acidic residues" evidence="12">
    <location>
        <begin position="67"/>
        <end position="76"/>
    </location>
</feature>
<keyword evidence="15" id="KW-1185">Reference proteome</keyword>
<organism evidence="14 15">
    <name type="scientific">Nepenthes gracilis</name>
    <name type="common">Slender pitcher plant</name>
    <dbReference type="NCBI Taxonomy" id="150966"/>
    <lineage>
        <taxon>Eukaryota</taxon>
        <taxon>Viridiplantae</taxon>
        <taxon>Streptophyta</taxon>
        <taxon>Embryophyta</taxon>
        <taxon>Tracheophyta</taxon>
        <taxon>Spermatophyta</taxon>
        <taxon>Magnoliopsida</taxon>
        <taxon>eudicotyledons</taxon>
        <taxon>Gunneridae</taxon>
        <taxon>Pentapetalae</taxon>
        <taxon>Caryophyllales</taxon>
        <taxon>Nepenthaceae</taxon>
        <taxon>Nepenthes</taxon>
    </lineage>
</organism>
<dbReference type="PANTHER" id="PTHR31846">
    <property type="entry name" value="CRS1 / YHBY (CRM) DOMAIN-CONTAINING PROTEIN"/>
    <property type="match status" value="1"/>
</dbReference>
<sequence length="825" mass="94584">MSSTLPFPPPHLPLNYDAFTESYSAISLFSPPFPLRSPKSPNSLSFDANKLFSRNPFQTTTVAAQSYDDEEEDENEPTSSKPQKSLNSARLKMPTAPWMKGPLLLPPSEVIDLSKTECKKRRATNGRLVKLDRSLTDKVSGGRGRKAMKKIIETTENLEKSNNSDGAEKNIISQKHLNEFECGYLLEQLEEEEDSKFRRKMPWMKEERMAFRRVKKEKVLTAAELTLDKGFLEKLRGEAAKMRKWVKVMKAGVTQAVVDEVHSIWSSNELVMLKFDLPLCRNMDRAREIVEIKTGGLVVWSRKDTIVTYRGSNYQSTRHFGERVYPLRTGGAQISALTNNHQKLAFEINFNSSEESINFENNGIEGRVDELMPNGRFCDGNLGLVGITGSLYEREADRLLDGLGPRFIDWWYPKPLPVDADLLPEVVPGFKPPFRLCPPHVRATLRDDELTYLRKLARPLPTHFVLGRNRKLQGLAVAILKLWEKCIIAKIAVKWGIPNTNNELMASELKCLTGGTLLLRNKFFIILFRGKDFLPGEVANLVLVRETELRRWHLHEEDARLKGYETNFNDKTSPNADASGTLSEFHRVQAVHGDLKQSGTIEEVQFQAEKERLEKELSIQEHKLAILKMKIERSAKELLKLNSAWKPSEQEPDQELITGEERECFRKIGLKMDRTLLLGRRGVFSGVLEGLHQHWKHREVVKVITMQKTFPQVIHTARMLENESGGILVSIDKLKEGHAIIIYRGKNYRRPVKLGQNLLVKRKALQRSLEMQRFGSLKFFAYQRERAISDLKLKLVDLQLHFEECGQREESFQKPEEEDDQKSLK</sequence>
<dbReference type="AlphaFoldDB" id="A0AAD3SYR6"/>
<evidence type="ECO:0000313" key="14">
    <source>
        <dbReference type="EMBL" id="GMH19022.1"/>
    </source>
</evidence>
<dbReference type="GO" id="GO:1990904">
    <property type="term" value="C:ribonucleoprotein complex"/>
    <property type="evidence" value="ECO:0007669"/>
    <property type="project" value="UniProtKB-KW"/>
</dbReference>
<evidence type="ECO:0000256" key="10">
    <source>
        <dbReference type="PROSITE-ProRule" id="PRU00626"/>
    </source>
</evidence>
<protein>
    <recommendedName>
        <fullName evidence="13">CRM domain-containing protein</fullName>
    </recommendedName>
</protein>
<dbReference type="InterPro" id="IPR035920">
    <property type="entry name" value="YhbY-like_sf"/>
</dbReference>
<accession>A0AAD3SYR6</accession>
<dbReference type="SUPFAM" id="SSF75471">
    <property type="entry name" value="YhbY-like"/>
    <property type="match status" value="3"/>
</dbReference>
<keyword evidence="6 10" id="KW-0694">RNA-binding</keyword>
<evidence type="ECO:0000256" key="4">
    <source>
        <dbReference type="ARBA" id="ARBA00022664"/>
    </source>
</evidence>
<evidence type="ECO:0000256" key="3">
    <source>
        <dbReference type="ARBA" id="ARBA00022640"/>
    </source>
</evidence>
<evidence type="ECO:0000256" key="12">
    <source>
        <dbReference type="SAM" id="MobiDB-lite"/>
    </source>
</evidence>
<feature type="compositionally biased region" description="Polar residues" evidence="12">
    <location>
        <begin position="77"/>
        <end position="88"/>
    </location>
</feature>
<dbReference type="InterPro" id="IPR001890">
    <property type="entry name" value="RNA-binding_CRM"/>
</dbReference>
<dbReference type="Pfam" id="PF01985">
    <property type="entry name" value="CRS1_YhbY"/>
    <property type="match status" value="3"/>
</dbReference>
<keyword evidence="5" id="KW-0677">Repeat</keyword>
<evidence type="ECO:0000256" key="11">
    <source>
        <dbReference type="SAM" id="Coils"/>
    </source>
</evidence>
<keyword evidence="11" id="KW-0175">Coiled coil</keyword>
<evidence type="ECO:0000256" key="6">
    <source>
        <dbReference type="ARBA" id="ARBA00022884"/>
    </source>
</evidence>
<dbReference type="InterPro" id="IPR045278">
    <property type="entry name" value="CRS1/CFM2/CFM3"/>
</dbReference>
<evidence type="ECO:0000313" key="15">
    <source>
        <dbReference type="Proteomes" id="UP001279734"/>
    </source>
</evidence>
<keyword evidence="3" id="KW-0934">Plastid</keyword>
<keyword evidence="8" id="KW-0508">mRNA splicing</keyword>
<feature type="region of interest" description="Disordered" evidence="12">
    <location>
        <begin position="64"/>
        <end position="89"/>
    </location>
</feature>
<feature type="domain" description="CRM" evidence="13">
    <location>
        <begin position="655"/>
        <end position="755"/>
    </location>
</feature>
<keyword evidence="9" id="KW-0687">Ribonucleoprotein</keyword>
<comment type="caution">
    <text evidence="14">The sequence shown here is derived from an EMBL/GenBank/DDBJ whole genome shotgun (WGS) entry which is preliminary data.</text>
</comment>
<evidence type="ECO:0000256" key="2">
    <source>
        <dbReference type="ARBA" id="ARBA00022528"/>
    </source>
</evidence>
<keyword evidence="4" id="KW-0507">mRNA processing</keyword>
<evidence type="ECO:0000256" key="5">
    <source>
        <dbReference type="ARBA" id="ARBA00022737"/>
    </source>
</evidence>
<evidence type="ECO:0000256" key="8">
    <source>
        <dbReference type="ARBA" id="ARBA00023187"/>
    </source>
</evidence>
<evidence type="ECO:0000256" key="1">
    <source>
        <dbReference type="ARBA" id="ARBA00004229"/>
    </source>
</evidence>
<feature type="domain" description="CRM" evidence="13">
    <location>
        <begin position="443"/>
        <end position="540"/>
    </location>
</feature>
<dbReference type="GO" id="GO:0006397">
    <property type="term" value="P:mRNA processing"/>
    <property type="evidence" value="ECO:0007669"/>
    <property type="project" value="UniProtKB-KW"/>
</dbReference>
<evidence type="ECO:0000259" key="13">
    <source>
        <dbReference type="PROSITE" id="PS51295"/>
    </source>
</evidence>
<keyword evidence="7" id="KW-0809">Transit peptide</keyword>